<sequence length="268" mass="28948">MDKDTLCIQTLRGLAMDVIDKANSGHPGMALGSAPILHTLFTKHIVSTAIDSKWIKRDRFVLSSGHVSSLLYCILHLCGYNVLMDDLKQFRQLNSKTPGHPESNLTDGVDVSTGPLGQGLASAVGLAMAERHLVATYPDLDVFDHYTYVLCGDGDLQEGCAIEAMSLAGLYKLNKLIVCYDNNDVTLDGPLSQSNVENTKMKAEAMNWNVLEVADGNDVQAIDAAICQAKLQQEKPTLIICKTVIGYGSELQGTCAVHGAPLKAERTK</sequence>
<accession>A0A9D1G970</accession>
<comment type="cofactor">
    <cofactor evidence="1">
        <name>thiamine diphosphate</name>
        <dbReference type="ChEBI" id="CHEBI:58937"/>
    </cofactor>
</comment>
<keyword evidence="4" id="KW-0786">Thiamine pyrophosphate</keyword>
<evidence type="ECO:0000256" key="2">
    <source>
        <dbReference type="ARBA" id="ARBA00022679"/>
    </source>
</evidence>
<dbReference type="PANTHER" id="PTHR43522:SF2">
    <property type="entry name" value="TRANSKETOLASE 1-RELATED"/>
    <property type="match status" value="1"/>
</dbReference>
<dbReference type="GO" id="GO:0006098">
    <property type="term" value="P:pentose-phosphate shunt"/>
    <property type="evidence" value="ECO:0007669"/>
    <property type="project" value="TreeGrafter"/>
</dbReference>
<gene>
    <name evidence="6" type="ORF">IAD04_04830</name>
</gene>
<dbReference type="InterPro" id="IPR049557">
    <property type="entry name" value="Transketolase_CS"/>
</dbReference>
<protein>
    <submittedName>
        <fullName evidence="6">Transketolase</fullName>
    </submittedName>
</protein>
<dbReference type="AlphaFoldDB" id="A0A9D1G970"/>
<evidence type="ECO:0000256" key="1">
    <source>
        <dbReference type="ARBA" id="ARBA00001964"/>
    </source>
</evidence>
<keyword evidence="3" id="KW-0479">Metal-binding</keyword>
<comment type="caution">
    <text evidence="6">The sequence shown here is derived from an EMBL/GenBank/DDBJ whole genome shotgun (WGS) entry which is preliminary data.</text>
</comment>
<proteinExistence type="predicted"/>
<dbReference type="Pfam" id="PF00456">
    <property type="entry name" value="Transketolase_N"/>
    <property type="match status" value="1"/>
</dbReference>
<dbReference type="Proteomes" id="UP000886893">
    <property type="component" value="Unassembled WGS sequence"/>
</dbReference>
<feature type="domain" description="Transketolase N-terminal" evidence="5">
    <location>
        <begin position="5"/>
        <end position="266"/>
    </location>
</feature>
<dbReference type="GO" id="GO:0004802">
    <property type="term" value="F:transketolase activity"/>
    <property type="evidence" value="ECO:0007669"/>
    <property type="project" value="TreeGrafter"/>
</dbReference>
<reference evidence="6" key="1">
    <citation type="submission" date="2020-10" db="EMBL/GenBank/DDBJ databases">
        <authorList>
            <person name="Gilroy R."/>
        </authorList>
    </citation>
    <scope>NUCLEOTIDE SEQUENCE</scope>
    <source>
        <strain evidence="6">14508</strain>
    </source>
</reference>
<evidence type="ECO:0000259" key="5">
    <source>
        <dbReference type="Pfam" id="PF00456"/>
    </source>
</evidence>
<dbReference type="EMBL" id="DVKI01000150">
    <property type="protein sequence ID" value="HIT17677.1"/>
    <property type="molecule type" value="Genomic_DNA"/>
</dbReference>
<dbReference type="InterPro" id="IPR005474">
    <property type="entry name" value="Transketolase_N"/>
</dbReference>
<dbReference type="PANTHER" id="PTHR43522">
    <property type="entry name" value="TRANSKETOLASE"/>
    <property type="match status" value="1"/>
</dbReference>
<dbReference type="InterPro" id="IPR029061">
    <property type="entry name" value="THDP-binding"/>
</dbReference>
<keyword evidence="2" id="KW-0808">Transferase</keyword>
<dbReference type="PROSITE" id="PS00801">
    <property type="entry name" value="TRANSKETOLASE_1"/>
    <property type="match status" value="1"/>
</dbReference>
<evidence type="ECO:0000256" key="3">
    <source>
        <dbReference type="ARBA" id="ARBA00022723"/>
    </source>
</evidence>
<dbReference type="Gene3D" id="3.40.50.970">
    <property type="match status" value="1"/>
</dbReference>
<feature type="non-terminal residue" evidence="6">
    <location>
        <position position="268"/>
    </location>
</feature>
<name>A0A9D1G970_9FIRM</name>
<dbReference type="GO" id="GO:0046872">
    <property type="term" value="F:metal ion binding"/>
    <property type="evidence" value="ECO:0007669"/>
    <property type="project" value="UniProtKB-KW"/>
</dbReference>
<organism evidence="6 7">
    <name type="scientific">Candidatus Caccosoma faecigallinarum</name>
    <dbReference type="NCBI Taxonomy" id="2840720"/>
    <lineage>
        <taxon>Bacteria</taxon>
        <taxon>Bacillati</taxon>
        <taxon>Bacillota</taxon>
        <taxon>Bacillota incertae sedis</taxon>
        <taxon>Candidatus Caccosoma</taxon>
    </lineage>
</organism>
<reference evidence="6" key="2">
    <citation type="journal article" date="2021" name="PeerJ">
        <title>Extensive microbial diversity within the chicken gut microbiome revealed by metagenomics and culture.</title>
        <authorList>
            <person name="Gilroy R."/>
            <person name="Ravi A."/>
            <person name="Getino M."/>
            <person name="Pursley I."/>
            <person name="Horton D.L."/>
            <person name="Alikhan N.F."/>
            <person name="Baker D."/>
            <person name="Gharbi K."/>
            <person name="Hall N."/>
            <person name="Watson M."/>
            <person name="Adriaenssens E.M."/>
            <person name="Foster-Nyarko E."/>
            <person name="Jarju S."/>
            <person name="Secka A."/>
            <person name="Antonio M."/>
            <person name="Oren A."/>
            <person name="Chaudhuri R.R."/>
            <person name="La Ragione R."/>
            <person name="Hildebrand F."/>
            <person name="Pallen M.J."/>
        </authorList>
    </citation>
    <scope>NUCLEOTIDE SEQUENCE</scope>
    <source>
        <strain evidence="6">14508</strain>
    </source>
</reference>
<evidence type="ECO:0000313" key="6">
    <source>
        <dbReference type="EMBL" id="HIT17677.1"/>
    </source>
</evidence>
<dbReference type="CDD" id="cd02012">
    <property type="entry name" value="TPP_TK"/>
    <property type="match status" value="1"/>
</dbReference>
<evidence type="ECO:0000256" key="4">
    <source>
        <dbReference type="ARBA" id="ARBA00023052"/>
    </source>
</evidence>
<evidence type="ECO:0000313" key="7">
    <source>
        <dbReference type="Proteomes" id="UP000886893"/>
    </source>
</evidence>
<dbReference type="GO" id="GO:0005829">
    <property type="term" value="C:cytosol"/>
    <property type="evidence" value="ECO:0007669"/>
    <property type="project" value="TreeGrafter"/>
</dbReference>
<dbReference type="InterPro" id="IPR033247">
    <property type="entry name" value="Transketolase_fam"/>
</dbReference>
<dbReference type="SUPFAM" id="SSF52518">
    <property type="entry name" value="Thiamin diphosphate-binding fold (THDP-binding)"/>
    <property type="match status" value="1"/>
</dbReference>